<dbReference type="Proteomes" id="UP000283683">
    <property type="component" value="Unassembled WGS sequence"/>
</dbReference>
<dbReference type="EMBL" id="QSHU01000002">
    <property type="protein sequence ID" value="RHC41478.1"/>
    <property type="molecule type" value="Genomic_DNA"/>
</dbReference>
<evidence type="ECO:0000313" key="4">
    <source>
        <dbReference type="Proteomes" id="UP000286104"/>
    </source>
</evidence>
<gene>
    <name evidence="2" type="ORF">DW848_02105</name>
    <name evidence="1" type="ORF">DWV45_14655</name>
</gene>
<protein>
    <submittedName>
        <fullName evidence="2">Phage portal protein</fullName>
    </submittedName>
</protein>
<dbReference type="Pfam" id="PF04860">
    <property type="entry name" value="Phage_portal"/>
    <property type="match status" value="1"/>
</dbReference>
<dbReference type="NCBIfam" id="TIGR01537">
    <property type="entry name" value="portal_HK97"/>
    <property type="match status" value="1"/>
</dbReference>
<proteinExistence type="predicted"/>
<name>A0A414A6X7_9FIRM</name>
<reference evidence="3 4" key="1">
    <citation type="submission" date="2018-08" db="EMBL/GenBank/DDBJ databases">
        <title>A genome reference for cultivated species of the human gut microbiota.</title>
        <authorList>
            <person name="Zou Y."/>
            <person name="Xue W."/>
            <person name="Luo G."/>
        </authorList>
    </citation>
    <scope>NUCLEOTIDE SEQUENCE [LARGE SCALE GENOMIC DNA]</scope>
    <source>
        <strain evidence="1 3">AF06-19</strain>
        <strain evidence="2 4">AM36-3AA</strain>
    </source>
</reference>
<dbReference type="InterPro" id="IPR006427">
    <property type="entry name" value="Portal_HK97"/>
</dbReference>
<comment type="caution">
    <text evidence="2">The sequence shown here is derived from an EMBL/GenBank/DDBJ whole genome shotgun (WGS) entry which is preliminary data.</text>
</comment>
<evidence type="ECO:0000313" key="2">
    <source>
        <dbReference type="EMBL" id="RHC41478.1"/>
    </source>
</evidence>
<dbReference type="AlphaFoldDB" id="A0A414A6X7"/>
<organism evidence="2 4">
    <name type="scientific">Agathobacter rectalis</name>
    <dbReference type="NCBI Taxonomy" id="39491"/>
    <lineage>
        <taxon>Bacteria</taxon>
        <taxon>Bacillati</taxon>
        <taxon>Bacillota</taxon>
        <taxon>Clostridia</taxon>
        <taxon>Lachnospirales</taxon>
        <taxon>Lachnospiraceae</taxon>
        <taxon>Agathobacter</taxon>
    </lineage>
</organism>
<accession>A0A414A6X7</accession>
<evidence type="ECO:0000313" key="1">
    <source>
        <dbReference type="EMBL" id="RGW85201.1"/>
    </source>
</evidence>
<dbReference type="EMBL" id="QSAZ01000019">
    <property type="protein sequence ID" value="RGW85201.1"/>
    <property type="molecule type" value="Genomic_DNA"/>
</dbReference>
<dbReference type="Proteomes" id="UP000286104">
    <property type="component" value="Unassembled WGS sequence"/>
</dbReference>
<evidence type="ECO:0000313" key="3">
    <source>
        <dbReference type="Proteomes" id="UP000283683"/>
    </source>
</evidence>
<dbReference type="InterPro" id="IPR006944">
    <property type="entry name" value="Phage/GTA_portal"/>
</dbReference>
<sequence>MIYRAARPAAGADDEKLLEWLGISRTPKKVLSEVTYFTCLKMLSETLAKMPIKFYQQTDRGVEEAETNKAYELLKTRPNPQMTPSTFWATVENNRNHYGNAYVWIRREFNRMMYGGEIEIKDLWIMPSADTTIVIDDKGVFGDSGDIYYWYTDKYSGESYIFPSGDVLHFKTSMTFDGYSGAPVREILKATIEGGLESQNFLNNLYKGGLTARAVLQYTGDMSPKLEKALIARLEEYANGANNAGKFIPIPIGMKIEPLNIKLTDSQFFELKKYSALQIAGAFGIKPNQINDYEKSSYANSEMQNISFYIDTELFILKQYEEELDYKLLEPSDRRQGKYYKFNENVILRTDAKSQATILTGYVQNGIYTPNEARSYMNKPRKEGGDELICNGNYIKVAQIGIEEKKEGGGDNG</sequence>